<dbReference type="RefSeq" id="WP_006618597.1">
    <property type="nucleotide sequence ID" value="NZ_BIMW01000083.1"/>
</dbReference>
<evidence type="ECO:0000313" key="2">
    <source>
        <dbReference type="Proteomes" id="UP000326169"/>
    </source>
</evidence>
<sequence length="402" mass="45410">MNQTLLAQAKNRAAVFEEFLQIELDQEANASQLAFLDRGIENSPYQAELSNYPIYLEQKPMDFSPYPNRGKVPKINTTYLNFLDPEILQACVCVGRFIDDQFQTIWMIKNALESVQFRTTTKIIAGLNILSQVNTKFPDAKIGNWVFRDPQGRKPDFSFVDAMADIVSYRRKIATSNALSGMLKRFESRSGLERWLIKITGNQNLEFRGDYGEDAFIQNPRLVDAKSQKVLLSAVEDAPRGQNLLSAYDLTRIISMVGWHYHLTPEAQLPGVTWETLKYLIPALGQDTARFVDVALDALGLTDVIYAPVILSKLGHGPSQVRNSIETTYVAFVQFIDRLPSQTGQATQPSRLRTISMTLRGAIPITNFQDYNQESIRLDARMAAEVTEILRRLVSEEFNAIA</sequence>
<comment type="caution">
    <text evidence="1">The sequence shown here is derived from an EMBL/GenBank/DDBJ whole genome shotgun (WGS) entry which is preliminary data.</text>
</comment>
<keyword evidence="2" id="KW-1185">Reference proteome</keyword>
<dbReference type="GeneID" id="301682857"/>
<dbReference type="EMBL" id="BIMW01000083">
    <property type="protein sequence ID" value="GCE93950.1"/>
    <property type="molecule type" value="Genomic_DNA"/>
</dbReference>
<reference evidence="1 2" key="1">
    <citation type="journal article" date="2019" name="J Genomics">
        <title>The Draft Genome of a Hydrogen-producing Cyanobacterium, Arthrospira platensis NIES-46.</title>
        <authorList>
            <person name="Suzuki S."/>
            <person name="Yamaguchi H."/>
            <person name="Kawachi M."/>
        </authorList>
    </citation>
    <scope>NUCLEOTIDE SEQUENCE [LARGE SCALE GENOMIC DNA]</scope>
    <source>
        <strain evidence="1 2">NIES-46</strain>
    </source>
</reference>
<proteinExistence type="predicted"/>
<gene>
    <name evidence="1" type="ORF">NIES46_20020</name>
</gene>
<name>A0A5M3T7Q4_LIMPL</name>
<dbReference type="Proteomes" id="UP000326169">
    <property type="component" value="Unassembled WGS sequence"/>
</dbReference>
<protein>
    <submittedName>
        <fullName evidence="1">Uncharacterized protein</fullName>
    </submittedName>
</protein>
<evidence type="ECO:0000313" key="1">
    <source>
        <dbReference type="EMBL" id="GCE93950.1"/>
    </source>
</evidence>
<accession>A0A5M3T7Q4</accession>
<organism evidence="1 2">
    <name type="scientific">Limnospira platensis NIES-46</name>
    <dbReference type="NCBI Taxonomy" id="1236695"/>
    <lineage>
        <taxon>Bacteria</taxon>
        <taxon>Bacillati</taxon>
        <taxon>Cyanobacteriota</taxon>
        <taxon>Cyanophyceae</taxon>
        <taxon>Oscillatoriophycideae</taxon>
        <taxon>Oscillatoriales</taxon>
        <taxon>Sirenicapillariaceae</taxon>
        <taxon>Limnospira</taxon>
    </lineage>
</organism>